<dbReference type="SUPFAM" id="SSF51735">
    <property type="entry name" value="NAD(P)-binding Rossmann-fold domains"/>
    <property type="match status" value="1"/>
</dbReference>
<dbReference type="Pfam" id="PF01370">
    <property type="entry name" value="Epimerase"/>
    <property type="match status" value="1"/>
</dbReference>
<reference evidence="4 6" key="1">
    <citation type="submission" date="2015-03" db="EMBL/GenBank/DDBJ databases">
        <authorList>
            <person name="Lepp D."/>
            <person name="Hassan Y.I."/>
            <person name="Li X.-Z."/>
            <person name="Zhou T."/>
        </authorList>
    </citation>
    <scope>NUCLEOTIDE SEQUENCE [LARGE SCALE GENOMIC DNA]</scope>
    <source>
        <strain evidence="4 6">Cr7-05</strain>
    </source>
</reference>
<dbReference type="RefSeq" id="WP_046172680.1">
    <property type="nucleotide sequence ID" value="NZ_FOMB01000015.1"/>
</dbReference>
<dbReference type="PATRIC" id="fig|728005.3.peg.2223"/>
<comment type="similarity">
    <text evidence="2">Belongs to the NAD(P)-dependent epimerase/dehydratase family.</text>
</comment>
<dbReference type="InterPro" id="IPR036291">
    <property type="entry name" value="NAD(P)-bd_dom_sf"/>
</dbReference>
<dbReference type="InterPro" id="IPR001509">
    <property type="entry name" value="Epimerase_deHydtase"/>
</dbReference>
<dbReference type="EMBL" id="LAPV01000170">
    <property type="protein sequence ID" value="KKC31444.1"/>
    <property type="molecule type" value="Genomic_DNA"/>
</dbReference>
<dbReference type="Proteomes" id="UP000182258">
    <property type="component" value="Unassembled WGS sequence"/>
</dbReference>
<comment type="pathway">
    <text evidence="1">Bacterial outer membrane biogenesis; LPS O-antigen biosynthesis.</text>
</comment>
<evidence type="ECO:0000313" key="7">
    <source>
        <dbReference type="Proteomes" id="UP000182258"/>
    </source>
</evidence>
<dbReference type="Proteomes" id="UP000033519">
    <property type="component" value="Unassembled WGS sequence"/>
</dbReference>
<evidence type="ECO:0000313" key="5">
    <source>
        <dbReference type="EMBL" id="SFC95019.1"/>
    </source>
</evidence>
<protein>
    <submittedName>
        <fullName evidence="5">Nucleoside-diphosphate-sugar epimerase</fullName>
    </submittedName>
    <submittedName>
        <fullName evidence="4">UDP-glucose 4-epimerase</fullName>
    </submittedName>
</protein>
<dbReference type="AlphaFoldDB" id="A0A0F5PUF0"/>
<dbReference type="PANTHER" id="PTHR43000">
    <property type="entry name" value="DTDP-D-GLUCOSE 4,6-DEHYDRATASE-RELATED"/>
    <property type="match status" value="1"/>
</dbReference>
<evidence type="ECO:0000259" key="3">
    <source>
        <dbReference type="Pfam" id="PF01370"/>
    </source>
</evidence>
<reference evidence="5 7" key="2">
    <citation type="submission" date="2016-10" db="EMBL/GenBank/DDBJ databases">
        <authorList>
            <person name="de Groot N.N."/>
        </authorList>
    </citation>
    <scope>NUCLEOTIDE SEQUENCE [LARGE SCALE GENOMIC DNA]</scope>
    <source>
        <strain evidence="5 7">CGMCC 1.10210</strain>
    </source>
</reference>
<keyword evidence="6" id="KW-1185">Reference proteome</keyword>
<name>A0A0F5PUF0_9HYPH</name>
<gene>
    <name evidence="5" type="ORF">SAMN04488059_11576</name>
    <name evidence="4" type="ORF">WH91_19625</name>
</gene>
<accession>A0A0F5PUF0</accession>
<sequence>MLVLVTGATGKVGQVLLESLLSEPRWAHARIRALCHNRSMPPQDRLEIIRGSIADRAVVEMAMAGVTHVIHMATVKEDPLTAMDVSVKGMFWLLEAFRVSPTGQQFMLIGGDCVVGHIIMPYDAPITENSPRKPYPGVYALSKLLEEVMLEQYYIQYGINGCCLRSPWIMEKDDFRYVLSFGADQFGGPGWDELITPGDRERFHAQGLVPLLIDATGRPLRRNFVHVSDLVAAILAALDNTATRQNLFNIAMNSPVDYGEVAARLAETRDLASVRVETPFHSNWLDNSKARLTLGWAPKINLERMVDDAFAYVRAKDDPRKVWYVG</sequence>
<organism evidence="5 7">
    <name type="scientific">Devosia psychrophila</name>
    <dbReference type="NCBI Taxonomy" id="728005"/>
    <lineage>
        <taxon>Bacteria</taxon>
        <taxon>Pseudomonadati</taxon>
        <taxon>Pseudomonadota</taxon>
        <taxon>Alphaproteobacteria</taxon>
        <taxon>Hyphomicrobiales</taxon>
        <taxon>Devosiaceae</taxon>
        <taxon>Devosia</taxon>
    </lineage>
</organism>
<evidence type="ECO:0000256" key="2">
    <source>
        <dbReference type="ARBA" id="ARBA00007637"/>
    </source>
</evidence>
<dbReference type="Gene3D" id="3.40.50.720">
    <property type="entry name" value="NAD(P)-binding Rossmann-like Domain"/>
    <property type="match status" value="1"/>
</dbReference>
<proteinExistence type="inferred from homology"/>
<dbReference type="STRING" id="728005.SAMN04488059_11576"/>
<evidence type="ECO:0000313" key="4">
    <source>
        <dbReference type="EMBL" id="KKC31444.1"/>
    </source>
</evidence>
<evidence type="ECO:0000256" key="1">
    <source>
        <dbReference type="ARBA" id="ARBA00005125"/>
    </source>
</evidence>
<dbReference type="EMBL" id="FOMB01000015">
    <property type="protein sequence ID" value="SFC95019.1"/>
    <property type="molecule type" value="Genomic_DNA"/>
</dbReference>
<dbReference type="OrthoDB" id="9798669at2"/>
<feature type="domain" description="NAD-dependent epimerase/dehydratase" evidence="3">
    <location>
        <begin position="3"/>
        <end position="251"/>
    </location>
</feature>
<evidence type="ECO:0000313" key="6">
    <source>
        <dbReference type="Proteomes" id="UP000033519"/>
    </source>
</evidence>